<reference evidence="5" key="1">
    <citation type="submission" date="2021-02" db="EMBL/GenBank/DDBJ databases">
        <title>First Annotated Genome of the Yellow-green Alga Tribonema minus.</title>
        <authorList>
            <person name="Mahan K.M."/>
        </authorList>
    </citation>
    <scope>NUCLEOTIDE SEQUENCE</scope>
    <source>
        <strain evidence="5">UTEX B ZZ1240</strain>
    </source>
</reference>
<dbReference type="GO" id="GO:0008270">
    <property type="term" value="F:zinc ion binding"/>
    <property type="evidence" value="ECO:0007669"/>
    <property type="project" value="InterPro"/>
</dbReference>
<evidence type="ECO:0000313" key="5">
    <source>
        <dbReference type="EMBL" id="KAG5180709.1"/>
    </source>
</evidence>
<dbReference type="GO" id="GO:0052717">
    <property type="term" value="F:tRNA-specific adenosine-34 deaminase activity"/>
    <property type="evidence" value="ECO:0007669"/>
    <property type="project" value="TreeGrafter"/>
</dbReference>
<sequence length="192" mass="20182">MGGDGFDERVHKHMAMALELAEAALQAGEVPVGCVIVRSAGEDAHTSPDHRAALGDQVVAVGHNETNMTCNATRHAELVAIDRALAEGRSVTGCELFVTCEPCIMCAAALSQMGIGRVYFGCYNDRFGGCGSIVSVHEGSHMAPAAHTYPVVTGLRKEDAVALFRKFYARENGKAQAAEAMTPNAAALSMGM</sequence>
<keyword evidence="2" id="KW-0378">Hydrolase</keyword>
<dbReference type="PANTHER" id="PTHR11079:SF149">
    <property type="entry name" value="TRNA-SPECIFIC ADENOSINE DEAMINASE 2"/>
    <property type="match status" value="1"/>
</dbReference>
<dbReference type="CDD" id="cd01285">
    <property type="entry name" value="nucleoside_deaminase"/>
    <property type="match status" value="1"/>
</dbReference>
<keyword evidence="6" id="KW-1185">Reference proteome</keyword>
<keyword evidence="3" id="KW-0862">Zinc</keyword>
<evidence type="ECO:0000313" key="6">
    <source>
        <dbReference type="Proteomes" id="UP000664859"/>
    </source>
</evidence>
<dbReference type="PANTHER" id="PTHR11079">
    <property type="entry name" value="CYTOSINE DEAMINASE FAMILY MEMBER"/>
    <property type="match status" value="1"/>
</dbReference>
<dbReference type="AlphaFoldDB" id="A0A835Z0K4"/>
<keyword evidence="1" id="KW-0479">Metal-binding</keyword>
<dbReference type="PROSITE" id="PS00903">
    <property type="entry name" value="CYT_DCMP_DEAMINASES_1"/>
    <property type="match status" value="1"/>
</dbReference>
<protein>
    <submittedName>
        <fullName evidence="5">tRNA specific adenosine deaminase</fullName>
    </submittedName>
</protein>
<dbReference type="EMBL" id="JAFCMP010000368">
    <property type="protein sequence ID" value="KAG5180709.1"/>
    <property type="molecule type" value="Genomic_DNA"/>
</dbReference>
<organism evidence="5 6">
    <name type="scientific">Tribonema minus</name>
    <dbReference type="NCBI Taxonomy" id="303371"/>
    <lineage>
        <taxon>Eukaryota</taxon>
        <taxon>Sar</taxon>
        <taxon>Stramenopiles</taxon>
        <taxon>Ochrophyta</taxon>
        <taxon>PX clade</taxon>
        <taxon>Xanthophyceae</taxon>
        <taxon>Tribonematales</taxon>
        <taxon>Tribonemataceae</taxon>
        <taxon>Tribonema</taxon>
    </lineage>
</organism>
<dbReference type="SUPFAM" id="SSF53927">
    <property type="entry name" value="Cytidine deaminase-like"/>
    <property type="match status" value="1"/>
</dbReference>
<accession>A0A835Z0K4</accession>
<evidence type="ECO:0000256" key="2">
    <source>
        <dbReference type="ARBA" id="ARBA00022801"/>
    </source>
</evidence>
<dbReference type="Proteomes" id="UP000664859">
    <property type="component" value="Unassembled WGS sequence"/>
</dbReference>
<name>A0A835Z0K4_9STRA</name>
<dbReference type="InterPro" id="IPR016192">
    <property type="entry name" value="APOBEC/CMP_deaminase_Zn-bd"/>
</dbReference>
<dbReference type="InterPro" id="IPR016193">
    <property type="entry name" value="Cytidine_deaminase-like"/>
</dbReference>
<dbReference type="OrthoDB" id="1701769at2759"/>
<comment type="caution">
    <text evidence="5">The sequence shown here is derived from an EMBL/GenBank/DDBJ whole genome shotgun (WGS) entry which is preliminary data.</text>
</comment>
<dbReference type="Gene3D" id="3.40.140.10">
    <property type="entry name" value="Cytidine Deaminase, domain 2"/>
    <property type="match status" value="1"/>
</dbReference>
<gene>
    <name evidence="5" type="ORF">JKP88DRAFT_349460</name>
</gene>
<evidence type="ECO:0000259" key="4">
    <source>
        <dbReference type="PROSITE" id="PS51747"/>
    </source>
</evidence>
<dbReference type="PROSITE" id="PS51747">
    <property type="entry name" value="CYT_DCMP_DEAMINASES_2"/>
    <property type="match status" value="1"/>
</dbReference>
<evidence type="ECO:0000256" key="3">
    <source>
        <dbReference type="ARBA" id="ARBA00022833"/>
    </source>
</evidence>
<dbReference type="InterPro" id="IPR002125">
    <property type="entry name" value="CMP_dCMP_dom"/>
</dbReference>
<dbReference type="GO" id="GO:0002100">
    <property type="term" value="P:tRNA wobble adenosine to inosine editing"/>
    <property type="evidence" value="ECO:0007669"/>
    <property type="project" value="TreeGrafter"/>
</dbReference>
<proteinExistence type="predicted"/>
<dbReference type="Pfam" id="PF00383">
    <property type="entry name" value="dCMP_cyt_deam_1"/>
    <property type="match status" value="1"/>
</dbReference>
<feature type="domain" description="CMP/dCMP-type deaminase" evidence="4">
    <location>
        <begin position="8"/>
        <end position="132"/>
    </location>
</feature>
<evidence type="ECO:0000256" key="1">
    <source>
        <dbReference type="ARBA" id="ARBA00022723"/>
    </source>
</evidence>